<evidence type="ECO:0000313" key="2">
    <source>
        <dbReference type="Proteomes" id="UP000078529"/>
    </source>
</evidence>
<protein>
    <submittedName>
        <fullName evidence="1">Uncharacterized protein</fullName>
    </submittedName>
</protein>
<evidence type="ECO:0000313" key="1">
    <source>
        <dbReference type="EMBL" id="KTR08571.1"/>
    </source>
</evidence>
<keyword evidence="2" id="KW-1185">Reference proteome</keyword>
<comment type="caution">
    <text evidence="1">The sequence shown here is derived from an EMBL/GenBank/DDBJ whole genome shotgun (WGS) entry which is preliminary data.</text>
</comment>
<proteinExistence type="predicted"/>
<dbReference type="PATRIC" id="fig|401562.4.peg.230"/>
<gene>
    <name evidence="1" type="ORF">NS365_01145</name>
</gene>
<organism evidence="1 2">
    <name type="scientific">Aureimonas ureilytica</name>
    <dbReference type="NCBI Taxonomy" id="401562"/>
    <lineage>
        <taxon>Bacteria</taxon>
        <taxon>Pseudomonadati</taxon>
        <taxon>Pseudomonadota</taxon>
        <taxon>Alphaproteobacteria</taxon>
        <taxon>Hyphomicrobiales</taxon>
        <taxon>Aurantimonadaceae</taxon>
        <taxon>Aureimonas</taxon>
    </lineage>
</organism>
<dbReference type="EMBL" id="LDQA01000001">
    <property type="protein sequence ID" value="KTR08571.1"/>
    <property type="molecule type" value="Genomic_DNA"/>
</dbReference>
<dbReference type="Proteomes" id="UP000078529">
    <property type="component" value="Unassembled WGS sequence"/>
</dbReference>
<accession>A0A147DBM2</accession>
<reference evidence="1 2" key="1">
    <citation type="journal article" date="2016" name="Front. Microbiol.">
        <title>Genomic Resource of Rice Seed Associated Bacteria.</title>
        <authorList>
            <person name="Midha S."/>
            <person name="Bansal K."/>
            <person name="Sharma S."/>
            <person name="Kumar N."/>
            <person name="Patil P.P."/>
            <person name="Chaudhry V."/>
            <person name="Patil P.B."/>
        </authorList>
    </citation>
    <scope>NUCLEOTIDE SEQUENCE [LARGE SCALE GENOMIC DNA]</scope>
    <source>
        <strain evidence="1 2">NS365</strain>
    </source>
</reference>
<name>A0A147DBM2_9HYPH</name>
<sequence>MTNVAMGRRDAQPLSSLGGGGGWDELEAMFAPREGKPVQGQPGDETALFLAALAREARGRELVEWLMDITFRQPFRATGRTMEETALLAATRQGIEGVGEVILNALAHGEALLKQREQRSAT</sequence>
<dbReference type="AlphaFoldDB" id="A0A147DBM2"/>